<keyword evidence="2" id="KW-1185">Reference proteome</keyword>
<dbReference type="EMBL" id="CM051401">
    <property type="protein sequence ID" value="KAJ4713143.1"/>
    <property type="molecule type" value="Genomic_DNA"/>
</dbReference>
<dbReference type="Proteomes" id="UP001164539">
    <property type="component" value="Chromosome 8"/>
</dbReference>
<proteinExistence type="predicted"/>
<accession>A0ACC1XP76</accession>
<evidence type="ECO:0000313" key="2">
    <source>
        <dbReference type="Proteomes" id="UP001164539"/>
    </source>
</evidence>
<evidence type="ECO:0000313" key="1">
    <source>
        <dbReference type="EMBL" id="KAJ4713143.1"/>
    </source>
</evidence>
<reference evidence="1 2" key="1">
    <citation type="journal article" date="2023" name="Science">
        <title>Complex scaffold remodeling in plant triterpene biosynthesis.</title>
        <authorList>
            <person name="De La Pena R."/>
            <person name="Hodgson H."/>
            <person name="Liu J.C."/>
            <person name="Stephenson M.J."/>
            <person name="Martin A.C."/>
            <person name="Owen C."/>
            <person name="Harkess A."/>
            <person name="Leebens-Mack J."/>
            <person name="Jimenez L.E."/>
            <person name="Osbourn A."/>
            <person name="Sattely E.S."/>
        </authorList>
    </citation>
    <scope>NUCLEOTIDE SEQUENCE [LARGE SCALE GENOMIC DNA]</scope>
    <source>
        <strain evidence="2">cv. JPN11</strain>
        <tissue evidence="1">Leaf</tissue>
    </source>
</reference>
<comment type="caution">
    <text evidence="1">The sequence shown here is derived from an EMBL/GenBank/DDBJ whole genome shotgun (WGS) entry which is preliminary data.</text>
</comment>
<name>A0ACC1XP76_MELAZ</name>
<gene>
    <name evidence="1" type="ORF">OWV82_015276</name>
</gene>
<sequence length="381" mass="42673">MEEGREFKHVCRFCIKSFPCGRSLGGHMRSHMISNSANDGKFAKKKLSSVNNFITKTNTEINGYGLRENPQKSKKIADSVADTSLVYEKFCKESVKGWKTLCGSMMSNSEKERVSNNTSLEDQDSWTSAKLVTESQSDNETATPNRRRRSKRRTRKDTVKNSEVELGKNLMKITELNQAQLGSSKNISSKKTTHDSLDPEFYKDSQKRSKFECATCNKIFHSYQALGGHRASHKKIKGCSASKVDSTQNSIETELSPDPTAESKLIKSINTEINSVNHFVLDPDDKVETSCERLKKRHECPICLKVFPSGQALGGHKRSHLVAGTEARNNPTIVVPEIHNFLDLNLPAPDEEESNAHLGLKQWWTSSSSHKHKSLVSLISN</sequence>
<protein>
    <submittedName>
        <fullName evidence="1">Zinc finger protein</fullName>
    </submittedName>
</protein>
<organism evidence="1 2">
    <name type="scientific">Melia azedarach</name>
    <name type="common">Chinaberry tree</name>
    <dbReference type="NCBI Taxonomy" id="155640"/>
    <lineage>
        <taxon>Eukaryota</taxon>
        <taxon>Viridiplantae</taxon>
        <taxon>Streptophyta</taxon>
        <taxon>Embryophyta</taxon>
        <taxon>Tracheophyta</taxon>
        <taxon>Spermatophyta</taxon>
        <taxon>Magnoliopsida</taxon>
        <taxon>eudicotyledons</taxon>
        <taxon>Gunneridae</taxon>
        <taxon>Pentapetalae</taxon>
        <taxon>rosids</taxon>
        <taxon>malvids</taxon>
        <taxon>Sapindales</taxon>
        <taxon>Meliaceae</taxon>
        <taxon>Melia</taxon>
    </lineage>
</organism>